<sequence>MVDNRLNPMARRFRNPYAVTLSNLTHAGAAVPKFPTIPRLSIVVPYRGDGESFENTLASVLQHRPDACEVIVPHAGNYDDPFHLGDEVRFIETASSFTKQIGEAAAIAHGRFVHVLSDGYQATQDWTRSAFDAFEQHETGAVVPVVRRSDSEEIVHAGWQRTGRSACDLIGAGSNSLASKQLRSVEGGFLSASFWRRDLLRSLTESFRSDHAVEASMVFGLLTRKAGWKSVCDPECTLRLSEDSTTGDDYASQVTRNHRRLQAIADHFGSGGWGKSLGRLISTTLSGGFGSAVARATAPLAANTIAASLRSQHVLRSDEQEEPIRIPVSSDLPLRRAA</sequence>
<reference evidence="1 2" key="1">
    <citation type="submission" date="2019-02" db="EMBL/GenBank/DDBJ databases">
        <title>Deep-cultivation of Planctomycetes and their phenomic and genomic characterization uncovers novel biology.</title>
        <authorList>
            <person name="Wiegand S."/>
            <person name="Jogler M."/>
            <person name="Boedeker C."/>
            <person name="Pinto D."/>
            <person name="Vollmers J."/>
            <person name="Rivas-Marin E."/>
            <person name="Kohn T."/>
            <person name="Peeters S.H."/>
            <person name="Heuer A."/>
            <person name="Rast P."/>
            <person name="Oberbeckmann S."/>
            <person name="Bunk B."/>
            <person name="Jeske O."/>
            <person name="Meyerdierks A."/>
            <person name="Storesund J.E."/>
            <person name="Kallscheuer N."/>
            <person name="Luecker S."/>
            <person name="Lage O.M."/>
            <person name="Pohl T."/>
            <person name="Merkel B.J."/>
            <person name="Hornburger P."/>
            <person name="Mueller R.-W."/>
            <person name="Bruemmer F."/>
            <person name="Labrenz M."/>
            <person name="Spormann A.M."/>
            <person name="Op Den Camp H."/>
            <person name="Overmann J."/>
            <person name="Amann R."/>
            <person name="Jetten M.S.M."/>
            <person name="Mascher T."/>
            <person name="Medema M.H."/>
            <person name="Devos D.P."/>
            <person name="Kaster A.-K."/>
            <person name="Ovreas L."/>
            <person name="Rohde M."/>
            <person name="Galperin M.Y."/>
            <person name="Jogler C."/>
        </authorList>
    </citation>
    <scope>NUCLEOTIDE SEQUENCE [LARGE SCALE GENOMIC DNA]</scope>
    <source>
        <strain evidence="1 2">CA85</strain>
    </source>
</reference>
<keyword evidence="2" id="KW-1185">Reference proteome</keyword>
<evidence type="ECO:0008006" key="3">
    <source>
        <dbReference type="Google" id="ProtNLM"/>
    </source>
</evidence>
<dbReference type="Gene3D" id="3.90.550.10">
    <property type="entry name" value="Spore Coat Polysaccharide Biosynthesis Protein SpsA, Chain A"/>
    <property type="match status" value="1"/>
</dbReference>
<comment type="caution">
    <text evidence="1">The sequence shown here is derived from an EMBL/GenBank/DDBJ whole genome shotgun (WGS) entry which is preliminary data.</text>
</comment>
<proteinExistence type="predicted"/>
<evidence type="ECO:0000313" key="1">
    <source>
        <dbReference type="EMBL" id="TWT66145.1"/>
    </source>
</evidence>
<dbReference type="SUPFAM" id="SSF53448">
    <property type="entry name" value="Nucleotide-diphospho-sugar transferases"/>
    <property type="match status" value="1"/>
</dbReference>
<dbReference type="CDD" id="cd00761">
    <property type="entry name" value="Glyco_tranf_GTA_type"/>
    <property type="match status" value="1"/>
</dbReference>
<name>A0A5C5XVX2_9BACT</name>
<accession>A0A5C5XVX2</accession>
<dbReference type="InterPro" id="IPR029044">
    <property type="entry name" value="Nucleotide-diphossugar_trans"/>
</dbReference>
<dbReference type="Proteomes" id="UP000318053">
    <property type="component" value="Unassembled WGS sequence"/>
</dbReference>
<gene>
    <name evidence="1" type="ORF">CA85_30090</name>
</gene>
<protein>
    <recommendedName>
        <fullName evidence="3">Glycosyl transferase family 2</fullName>
    </recommendedName>
</protein>
<dbReference type="AlphaFoldDB" id="A0A5C5XVX2"/>
<dbReference type="EMBL" id="SJPK01000006">
    <property type="protein sequence ID" value="TWT66145.1"/>
    <property type="molecule type" value="Genomic_DNA"/>
</dbReference>
<evidence type="ECO:0000313" key="2">
    <source>
        <dbReference type="Proteomes" id="UP000318053"/>
    </source>
</evidence>
<organism evidence="1 2">
    <name type="scientific">Allorhodopirellula solitaria</name>
    <dbReference type="NCBI Taxonomy" id="2527987"/>
    <lineage>
        <taxon>Bacteria</taxon>
        <taxon>Pseudomonadati</taxon>
        <taxon>Planctomycetota</taxon>
        <taxon>Planctomycetia</taxon>
        <taxon>Pirellulales</taxon>
        <taxon>Pirellulaceae</taxon>
        <taxon>Allorhodopirellula</taxon>
    </lineage>
</organism>